<evidence type="ECO:0000313" key="3">
    <source>
        <dbReference type="Proteomes" id="UP000183685"/>
    </source>
</evidence>
<feature type="transmembrane region" description="Helical" evidence="1">
    <location>
        <begin position="83"/>
        <end position="99"/>
    </location>
</feature>
<organism evidence="2 3">
    <name type="scientific">Kordiimonas lacus</name>
    <dbReference type="NCBI Taxonomy" id="637679"/>
    <lineage>
        <taxon>Bacteria</taxon>
        <taxon>Pseudomonadati</taxon>
        <taxon>Pseudomonadota</taxon>
        <taxon>Alphaproteobacteria</taxon>
        <taxon>Kordiimonadales</taxon>
        <taxon>Kordiimonadaceae</taxon>
        <taxon>Kordiimonas</taxon>
    </lineage>
</organism>
<proteinExistence type="predicted"/>
<reference evidence="2 3" key="1">
    <citation type="submission" date="2016-10" db="EMBL/GenBank/DDBJ databases">
        <authorList>
            <person name="de Groot N.N."/>
        </authorList>
    </citation>
    <scope>NUCLEOTIDE SEQUENCE [LARGE SCALE GENOMIC DNA]</scope>
    <source>
        <strain evidence="2 3">CGMCC 1.9109</strain>
    </source>
</reference>
<keyword evidence="3" id="KW-1185">Reference proteome</keyword>
<feature type="transmembrane region" description="Helical" evidence="1">
    <location>
        <begin position="208"/>
        <end position="229"/>
    </location>
</feature>
<feature type="transmembrane region" description="Helical" evidence="1">
    <location>
        <begin position="12"/>
        <end position="34"/>
    </location>
</feature>
<protein>
    <submittedName>
        <fullName evidence="2">Uncharacterized protein</fullName>
    </submittedName>
</protein>
<feature type="transmembrane region" description="Helical" evidence="1">
    <location>
        <begin position="179"/>
        <end position="196"/>
    </location>
</feature>
<dbReference type="Proteomes" id="UP000183685">
    <property type="component" value="Unassembled WGS sequence"/>
</dbReference>
<feature type="transmembrane region" description="Helical" evidence="1">
    <location>
        <begin position="153"/>
        <end position="173"/>
    </location>
</feature>
<dbReference type="STRING" id="637679.GCA_001550055_00313"/>
<feature type="transmembrane region" description="Helical" evidence="1">
    <location>
        <begin position="46"/>
        <end position="63"/>
    </location>
</feature>
<gene>
    <name evidence="2" type="ORF">SAMN04488071_0577</name>
</gene>
<evidence type="ECO:0000313" key="2">
    <source>
        <dbReference type="EMBL" id="SDD40247.1"/>
    </source>
</evidence>
<keyword evidence="1" id="KW-1133">Transmembrane helix</keyword>
<dbReference type="EMBL" id="FNAK01000001">
    <property type="protein sequence ID" value="SDD40247.1"/>
    <property type="molecule type" value="Genomic_DNA"/>
</dbReference>
<sequence>MEKGTISNYRGRAEFTGFAFVLLLIIIVTVLPFFGELFKQDSGMTLGLVIHGFLYLGWYVLFWHQSRLVGGGYVKRHKMLGKISIAFFTLLLISGLQMLEAVRETYSASWEPWYLISRTSFVAAITHTTVFFAAYFVLALWKRRDPASHKRYMLLASLSMVAASLTRVVYLPFVPLDGTALTLLGTFGLFAVPMVMDKKKQGRVHPVLKWGTLVYVITLIISMAILPGMTQIQNLAFGL</sequence>
<dbReference type="RefSeq" id="WP_068308108.1">
    <property type="nucleotide sequence ID" value="NZ_FNAK01000001.1"/>
</dbReference>
<feature type="transmembrane region" description="Helical" evidence="1">
    <location>
        <begin position="119"/>
        <end position="141"/>
    </location>
</feature>
<keyword evidence="1" id="KW-0812">Transmembrane</keyword>
<keyword evidence="1" id="KW-0472">Membrane</keyword>
<dbReference type="OrthoDB" id="648493at2"/>
<dbReference type="AlphaFoldDB" id="A0A1G6UI42"/>
<evidence type="ECO:0000256" key="1">
    <source>
        <dbReference type="SAM" id="Phobius"/>
    </source>
</evidence>
<accession>A0A1G6UI42</accession>
<name>A0A1G6UI42_9PROT</name>